<dbReference type="STRING" id="570521.SAMN04488508_1174"/>
<evidence type="ECO:0000256" key="1">
    <source>
        <dbReference type="ARBA" id="ARBA00001957"/>
    </source>
</evidence>
<dbReference type="Gene3D" id="3.30.559.10">
    <property type="entry name" value="Chloramphenicol acetyltransferase-like domain"/>
    <property type="match status" value="2"/>
</dbReference>
<dbReference type="InterPro" id="IPR010060">
    <property type="entry name" value="NRPS_synth"/>
</dbReference>
<dbReference type="FunFam" id="2.30.38.10:FF:000001">
    <property type="entry name" value="Non-ribosomal peptide synthetase PvdI"/>
    <property type="match status" value="1"/>
</dbReference>
<dbReference type="Proteomes" id="UP000184432">
    <property type="component" value="Unassembled WGS sequence"/>
</dbReference>
<dbReference type="SUPFAM" id="SSF47336">
    <property type="entry name" value="ACP-like"/>
    <property type="match status" value="2"/>
</dbReference>
<dbReference type="RefSeq" id="WP_073322079.1">
    <property type="nucleotide sequence ID" value="NZ_FQYP01000017.1"/>
</dbReference>
<dbReference type="PANTHER" id="PTHR45398">
    <property type="match status" value="1"/>
</dbReference>
<dbReference type="CDD" id="cd19531">
    <property type="entry name" value="LCL_NRPS-like"/>
    <property type="match status" value="1"/>
</dbReference>
<dbReference type="Gene3D" id="3.40.50.980">
    <property type="match status" value="2"/>
</dbReference>
<dbReference type="InterPro" id="IPR020845">
    <property type="entry name" value="AMP-binding_CS"/>
</dbReference>
<keyword evidence="7" id="KW-1185">Reference proteome</keyword>
<dbReference type="InterPro" id="IPR045851">
    <property type="entry name" value="AMP-bd_C_sf"/>
</dbReference>
<feature type="domain" description="Carrier" evidence="5">
    <location>
        <begin position="576"/>
        <end position="651"/>
    </location>
</feature>
<dbReference type="Gene3D" id="3.40.50.12780">
    <property type="entry name" value="N-terminal domain of ligase-like"/>
    <property type="match status" value="1"/>
</dbReference>
<keyword evidence="4" id="KW-0812">Transmembrane</keyword>
<dbReference type="FunFam" id="3.40.50.980:FF:000001">
    <property type="entry name" value="Non-ribosomal peptide synthetase"/>
    <property type="match status" value="1"/>
</dbReference>
<dbReference type="SUPFAM" id="SSF56801">
    <property type="entry name" value="Acetyl-CoA synthetase-like"/>
    <property type="match status" value="2"/>
</dbReference>
<dbReference type="InterPro" id="IPR023213">
    <property type="entry name" value="CAT-like_dom_sf"/>
</dbReference>
<dbReference type="InterPro" id="IPR006162">
    <property type="entry name" value="Ppantetheine_attach_site"/>
</dbReference>
<dbReference type="PANTHER" id="PTHR45398:SF1">
    <property type="entry name" value="ENZYME, PUTATIVE (JCVI)-RELATED"/>
    <property type="match status" value="1"/>
</dbReference>
<feature type="domain" description="Carrier" evidence="5">
    <location>
        <begin position="1627"/>
        <end position="1701"/>
    </location>
</feature>
<dbReference type="NCBIfam" id="TIGR01733">
    <property type="entry name" value="AA-adenyl-dom"/>
    <property type="match status" value="1"/>
</dbReference>
<dbReference type="InterPro" id="IPR036736">
    <property type="entry name" value="ACP-like_sf"/>
</dbReference>
<sequence>MENSTLINILKTRSNLKDKGIVFIVNGATEDFLSYHELYHGAIEVLSYLQQEGLKPKEELVFQIEDNKTFIIVFWACILGGIIPVPVTIGQKDDHRLKLFSIWKVLNKPHIIGSTKQLQQLEKFANNNHYEEVLEEIQSSFVEVEKTLEHKGSGDIYPVVEDDIAFIQFSSGSTGIPKGVVLTHKNLITNVTDISNAAKYEDSDSMISWMPLTHDMGMIGFHINPLFKGMNQYIMPTNLFVRRPGLWLEKASEHKVTILCSPNFGYSYVLKHCSNTEEYQWDLSNVRVIYNGAEPISEKIANEFISYGSVFGLNPNAMCPVYGLAEASLAVTMSDINQDVISCTVKRDKLGFGAEVEITNAGKESVSFVNVGKSIDHCAVRITNDDNETLNEQFIGHIQIQGNNVTSGYYNNKTATEEAISNTWLKTGDLGFMYNDCLYITGRAKDVFFINGQNYYSHDIENATLDIDGIELNKIVVTGHFNPDLQKEEVIAFVFFRGKIEKFIPLLQEIRTKVNLDFGFEIDHILPVRDIPRTTSGKLQRYKLLTQFKEGTFNELIAQINAVTNQIKEEKGKVFIPKSEEEEIVLSAWRKVLNKETIAIDDKFFEIGGTSLRAAELEMILNKELGVNLPLEQLYNKQTIGELLSVIDQLETSFYEDIPGISNDQEYHPLSAAQKRLYFSWAMDHNSIGYNLPFAIQIQGKIDEEKLSDSLHKLIERHDSLRMSFELDVEPKFYIHESIDFELGIVETNGEELENQIQSLVQPFNLSRPPLFRAQLVKTGKEYQVLFLDFHHIIFDGISVDNFLTELFSLYRDISLPNLDANYVDFVHWERNKHKGADFQLHKNYWETELSGDLPLLEMPLDDQRPAIFETTGKRLAFTLDNTISTRLKGLAQEKGCTLHSLLFSMYSVLLSKYTGQNDLIIGIPVGGRRHPSLQSLQGMFVNNLPIRVQIEEGIKFTELVELVKHRIISAIDHQDYPFEKMVQSQKGVRDVSRNPIFDTMFLYQDTDITRLGFDGVKISNYDFDPGFSKFDLSLEVFNGEDEISFALEYSSKLFSEEKMVQFNNHFRLLVNQIVQRPELRLEELATITAKEYADQIVKFNATEKNLPEKETIHELFEEEVTKHPHRIAMAFGENQLSFVELNEKANSLALRLKELVDQPKATVAIIMEKSPEFVISVLAVLKLGGNFVPITPDLPQDRIAYILDDSQSQLIVTSTNYQSMVSEIAGTSKDVKSAVVCVDNDSLDRTTDNLNVTGNSKDLAYIIYTSGTTGNPKGVMIEHGSLINYIDWASKSYVKGEQLAFPLHTSISFDLTITSIFTPLVSGNKIVIYHNNDQEVLIEKILKENKVDIIKLTPSHLRLITKLDTSDIIDKGCQVKRMIVGGEKLDTALVKEIRGIFGDNLEIYNEYGPTEATVGCMIYEFNEKDNFLTVPIGKPIANTQIYILDKHLKPVPVGVHGEVFVAGNGLARGYINNPLMNKEKFIENPFSEGQRMYRTGDLAKFVDSGVIEYVGRIDEQIKINGYRIEPEEIKNQILLHEGIETCIITTFKNNNTQPLLCAYVKHNENYNESIDEISLRVYLAEKLPFYMIPSHFITINKIPLTSNGKVDYNALPSPLLKKEKNTDENERLNEVEKTSISIWQEILEEEHISVRDNFFELGGDSIKAVQIASRLNEADIHLKVKDILTFQTIEQIILQSELQNNSYTQGVIEGQRDLFPIDNWFFSHDFNNKNYFNQSVLLKLRKDIPITKLEEAFSALIQAHDGLRQNYNPENGLMFYNANLLSQDFKLEVLNISDSGNEHLKNACLNFKNGFNITDGFLIKAAIIKQKGKANQLLVTAHHLLVDGVSWRILLNDLFQILSKGKDNAFLQKTASLIDWNEALKTYFTSKNRALVDEYWKNQVDEKFRIPLDFDIENWEMAQVDKVKGRLSAEQTLFLNKDAHDAYRSDNFTILLLAFTFALRDWTGDTSFSLELENHGRNLNEIDVSRTIGWFTCLYPQKVEINDAEIGSNIKRIKEQIKRIPDHGMEYGIYNYGDHQKYLEGSSISEIRFNYLGHFGNELNNDFFVYEDVDIGSEIDPQNKFTTKLEINLMIVDDHLEVEFIYNQNAHKPSTIEYIRDQFFINLETILDHIKAEKQVHFTPSDFEAAKLDQEDLEALFE</sequence>
<evidence type="ECO:0000256" key="3">
    <source>
        <dbReference type="ARBA" id="ARBA00022553"/>
    </source>
</evidence>
<dbReference type="InterPro" id="IPR010071">
    <property type="entry name" value="AA_adenyl_dom"/>
</dbReference>
<dbReference type="GO" id="GO:0003824">
    <property type="term" value="F:catalytic activity"/>
    <property type="evidence" value="ECO:0007669"/>
    <property type="project" value="InterPro"/>
</dbReference>
<organism evidence="6 7">
    <name type="scientific">Aquimarina spongiae</name>
    <dbReference type="NCBI Taxonomy" id="570521"/>
    <lineage>
        <taxon>Bacteria</taxon>
        <taxon>Pseudomonadati</taxon>
        <taxon>Bacteroidota</taxon>
        <taxon>Flavobacteriia</taxon>
        <taxon>Flavobacteriales</taxon>
        <taxon>Flavobacteriaceae</taxon>
        <taxon>Aquimarina</taxon>
    </lineage>
</organism>
<dbReference type="InterPro" id="IPR042099">
    <property type="entry name" value="ANL_N_sf"/>
</dbReference>
<evidence type="ECO:0000256" key="2">
    <source>
        <dbReference type="ARBA" id="ARBA00022450"/>
    </source>
</evidence>
<reference evidence="7" key="1">
    <citation type="submission" date="2016-11" db="EMBL/GenBank/DDBJ databases">
        <authorList>
            <person name="Varghese N."/>
            <person name="Submissions S."/>
        </authorList>
    </citation>
    <scope>NUCLEOTIDE SEQUENCE [LARGE SCALE GENOMIC DNA]</scope>
    <source>
        <strain evidence="7">DSM 22623</strain>
    </source>
</reference>
<keyword evidence="4" id="KW-0472">Membrane</keyword>
<name>A0A1M6LHP0_9FLAO</name>
<dbReference type="InterPro" id="IPR009081">
    <property type="entry name" value="PP-bd_ACP"/>
</dbReference>
<keyword evidence="2" id="KW-0596">Phosphopantetheine</keyword>
<dbReference type="Gene3D" id="2.30.38.10">
    <property type="entry name" value="Luciferase, Domain 3"/>
    <property type="match status" value="1"/>
</dbReference>
<dbReference type="PROSITE" id="PS00455">
    <property type="entry name" value="AMP_BINDING"/>
    <property type="match status" value="2"/>
</dbReference>
<evidence type="ECO:0000256" key="4">
    <source>
        <dbReference type="SAM" id="Phobius"/>
    </source>
</evidence>
<keyword evidence="3" id="KW-0597">Phosphoprotein</keyword>
<dbReference type="NCBIfam" id="TIGR01720">
    <property type="entry name" value="NRPS-para261"/>
    <property type="match status" value="1"/>
</dbReference>
<proteinExistence type="predicted"/>
<keyword evidence="4" id="KW-1133">Transmembrane helix</keyword>
<comment type="cofactor">
    <cofactor evidence="1">
        <name>pantetheine 4'-phosphate</name>
        <dbReference type="ChEBI" id="CHEBI:47942"/>
    </cofactor>
</comment>
<dbReference type="OrthoDB" id="605930at2"/>
<dbReference type="Pfam" id="PF00668">
    <property type="entry name" value="Condensation"/>
    <property type="match status" value="2"/>
</dbReference>
<dbReference type="Gene3D" id="1.10.1200.10">
    <property type="entry name" value="ACP-like"/>
    <property type="match status" value="2"/>
</dbReference>
<dbReference type="PROSITE" id="PS50075">
    <property type="entry name" value="CARRIER"/>
    <property type="match status" value="2"/>
</dbReference>
<protein>
    <submittedName>
        <fullName evidence="6">Non-ribosomal peptide synthase domain TIGR01720/amino acid adenylation domain-containing protein</fullName>
    </submittedName>
</protein>
<dbReference type="EMBL" id="FQYP01000017">
    <property type="protein sequence ID" value="SHJ70732.1"/>
    <property type="molecule type" value="Genomic_DNA"/>
</dbReference>
<evidence type="ECO:0000313" key="7">
    <source>
        <dbReference type="Proteomes" id="UP000184432"/>
    </source>
</evidence>
<dbReference type="Pfam" id="PF00501">
    <property type="entry name" value="AMP-binding"/>
    <property type="match status" value="2"/>
</dbReference>
<dbReference type="SUPFAM" id="SSF52777">
    <property type="entry name" value="CoA-dependent acyltransferases"/>
    <property type="match status" value="4"/>
</dbReference>
<gene>
    <name evidence="6" type="ORF">SAMN04488508_1174</name>
</gene>
<dbReference type="Gene3D" id="3.30.559.30">
    <property type="entry name" value="Nonribosomal peptide synthetase, condensation domain"/>
    <property type="match status" value="2"/>
</dbReference>
<dbReference type="InterPro" id="IPR000873">
    <property type="entry name" value="AMP-dep_synth/lig_dom"/>
</dbReference>
<evidence type="ECO:0000259" key="5">
    <source>
        <dbReference type="PROSITE" id="PS50075"/>
    </source>
</evidence>
<evidence type="ECO:0000313" key="6">
    <source>
        <dbReference type="EMBL" id="SHJ70732.1"/>
    </source>
</evidence>
<accession>A0A1M6LHP0</accession>
<feature type="transmembrane region" description="Helical" evidence="4">
    <location>
        <begin position="70"/>
        <end position="89"/>
    </location>
</feature>
<dbReference type="Gene3D" id="3.30.300.30">
    <property type="match status" value="2"/>
</dbReference>
<dbReference type="PROSITE" id="PS00012">
    <property type="entry name" value="PHOSPHOPANTETHEINE"/>
    <property type="match status" value="1"/>
</dbReference>
<dbReference type="InterPro" id="IPR001242">
    <property type="entry name" value="Condensation_dom"/>
</dbReference>
<dbReference type="Pfam" id="PF00550">
    <property type="entry name" value="PP-binding"/>
    <property type="match status" value="2"/>
</dbReference>